<feature type="region of interest" description="Disordered" evidence="8">
    <location>
        <begin position="86"/>
        <end position="110"/>
    </location>
</feature>
<feature type="region of interest" description="Disordered" evidence="8">
    <location>
        <begin position="521"/>
        <end position="569"/>
    </location>
</feature>
<dbReference type="PROSITE" id="PS00109">
    <property type="entry name" value="PROTEIN_KINASE_TYR"/>
    <property type="match status" value="1"/>
</dbReference>
<comment type="caution">
    <text evidence="10">The sequence shown here is derived from an EMBL/GenBank/DDBJ whole genome shotgun (WGS) entry which is preliminary data.</text>
</comment>
<evidence type="ECO:0000256" key="8">
    <source>
        <dbReference type="SAM" id="MobiDB-lite"/>
    </source>
</evidence>
<dbReference type="PROSITE" id="PS50011">
    <property type="entry name" value="PROTEIN_KINASE_DOM"/>
    <property type="match status" value="1"/>
</dbReference>
<dbReference type="EMBL" id="JACHHZ010000004">
    <property type="protein sequence ID" value="MBB6094638.1"/>
    <property type="molecule type" value="Genomic_DNA"/>
</dbReference>
<dbReference type="InterPro" id="IPR000719">
    <property type="entry name" value="Prot_kinase_dom"/>
</dbReference>
<evidence type="ECO:0000256" key="2">
    <source>
        <dbReference type="ARBA" id="ARBA00022729"/>
    </source>
</evidence>
<dbReference type="InterPro" id="IPR038081">
    <property type="entry name" value="CalX-like_sf"/>
</dbReference>
<feature type="compositionally biased region" description="Polar residues" evidence="8">
    <location>
        <begin position="98"/>
        <end position="109"/>
    </location>
</feature>
<accession>A0A841HRC7</accession>
<evidence type="ECO:0000313" key="11">
    <source>
        <dbReference type="Proteomes" id="UP000588068"/>
    </source>
</evidence>
<keyword evidence="7" id="KW-0067">ATP-binding</keyword>
<keyword evidence="11" id="KW-1185">Reference proteome</keyword>
<dbReference type="GO" id="GO:0005524">
    <property type="term" value="F:ATP binding"/>
    <property type="evidence" value="ECO:0007669"/>
    <property type="project" value="UniProtKB-KW"/>
</dbReference>
<dbReference type="Gene3D" id="2.60.40.2030">
    <property type="match status" value="1"/>
</dbReference>
<dbReference type="PANTHER" id="PTHR43289">
    <property type="entry name" value="MITOGEN-ACTIVATED PROTEIN KINASE KINASE KINASE 20-RELATED"/>
    <property type="match status" value="1"/>
</dbReference>
<evidence type="ECO:0000313" key="10">
    <source>
        <dbReference type="EMBL" id="MBB6094638.1"/>
    </source>
</evidence>
<dbReference type="Pfam" id="PF00069">
    <property type="entry name" value="Pkinase"/>
    <property type="match status" value="1"/>
</dbReference>
<dbReference type="InterPro" id="IPR003644">
    <property type="entry name" value="Calx_beta"/>
</dbReference>
<evidence type="ECO:0000256" key="7">
    <source>
        <dbReference type="ARBA" id="ARBA00022840"/>
    </source>
</evidence>
<reference evidence="10 11" key="1">
    <citation type="submission" date="2020-08" db="EMBL/GenBank/DDBJ databases">
        <title>Genomic Encyclopedia of Type Strains, Phase IV (KMG-IV): sequencing the most valuable type-strain genomes for metagenomic binning, comparative biology and taxonomic classification.</title>
        <authorList>
            <person name="Goeker M."/>
        </authorList>
    </citation>
    <scope>NUCLEOTIDE SEQUENCE [LARGE SCALE GENOMIC DNA]</scope>
    <source>
        <strain evidence="10 11">DSM 26723</strain>
    </source>
</reference>
<feature type="domain" description="Protein kinase" evidence="9">
    <location>
        <begin position="170"/>
        <end position="446"/>
    </location>
</feature>
<feature type="compositionally biased region" description="Low complexity" evidence="8">
    <location>
        <begin position="542"/>
        <end position="566"/>
    </location>
</feature>
<dbReference type="GO" id="GO:0016020">
    <property type="term" value="C:membrane"/>
    <property type="evidence" value="ECO:0007669"/>
    <property type="project" value="InterPro"/>
</dbReference>
<dbReference type="PANTHER" id="PTHR43289:SF6">
    <property type="entry name" value="SERINE_THREONINE-PROTEIN KINASE NEKL-3"/>
    <property type="match status" value="1"/>
</dbReference>
<gene>
    <name evidence="10" type="ORF">HNQ60_003525</name>
</gene>
<keyword evidence="2" id="KW-0732">Signal</keyword>
<dbReference type="Proteomes" id="UP000588068">
    <property type="component" value="Unassembled WGS sequence"/>
</dbReference>
<dbReference type="InterPro" id="IPR008266">
    <property type="entry name" value="Tyr_kinase_AS"/>
</dbReference>
<dbReference type="GO" id="GO:0004674">
    <property type="term" value="F:protein serine/threonine kinase activity"/>
    <property type="evidence" value="ECO:0007669"/>
    <property type="project" value="TreeGrafter"/>
</dbReference>
<feature type="compositionally biased region" description="Low complexity" evidence="8">
    <location>
        <begin position="521"/>
        <end position="535"/>
    </location>
</feature>
<evidence type="ECO:0000256" key="1">
    <source>
        <dbReference type="ARBA" id="ARBA00022679"/>
    </source>
</evidence>
<organism evidence="10 11">
    <name type="scientific">Povalibacter uvarum</name>
    <dbReference type="NCBI Taxonomy" id="732238"/>
    <lineage>
        <taxon>Bacteria</taxon>
        <taxon>Pseudomonadati</taxon>
        <taxon>Pseudomonadota</taxon>
        <taxon>Gammaproteobacteria</taxon>
        <taxon>Steroidobacterales</taxon>
        <taxon>Steroidobacteraceae</taxon>
        <taxon>Povalibacter</taxon>
    </lineage>
</organism>
<keyword evidence="4" id="KW-0547">Nucleotide-binding</keyword>
<evidence type="ECO:0000256" key="6">
    <source>
        <dbReference type="ARBA" id="ARBA00022837"/>
    </source>
</evidence>
<dbReference type="CDD" id="cd14014">
    <property type="entry name" value="STKc_PknB_like"/>
    <property type="match status" value="1"/>
</dbReference>
<dbReference type="SUPFAM" id="SSF141072">
    <property type="entry name" value="CalX-like"/>
    <property type="match status" value="1"/>
</dbReference>
<sequence>MREGPEDDAADARGDLAVWLDDYTAGRCDRARMQSSFLDICRSNPEAPWDALALLDQYQRRGRVDAALARSLKSDIAQLVFGVVNQSEEEPEAPPSDQVETASGDTTGTRWRRLAAERDTPGGKAEQSFVDPVQFRRDMDLPTRPPPPEIPRRTHATDGTAASSILRDRYELLTILGRGPNGTVYKALDRHRTHLEPSSRCVALRVLKLNYRDSPDALAELERQFHQAQSLSHPNIVNVFDLDRDGGTYFLVMEFLDGELLSDILHRLRREPMQRDRALAIIGSIGAGLSHAHRRGVVHSDLRPGNVMIATNGEVKVMDIGFVRRTHADPQRFEPWIGDPALGGKPGVNLAYASEERVNGESPDPADDVYSLACIAYELLSGQHPYGGRSAPLARAHGRAPQKIPGLTGKQWSALQAALRWSRADRKIDVVELVAGLGCADITQRLAPPQDIVAGDAPRRFGTFGKFSIALLVLVAAGAAFLAFRDQLNFELPATRAQQPEAVVTSPELPQADIAPQTVATEPPPVQQQTPAVAAAPPPAAAQPEPAKAQPQVAAAERQAPAAAKPAGGGVARISFDKDTFVATESDGSVKLTVRRSGSSRNAVTFHWKLMPNSAEAGSDFAAIGPGVETIPAGANSVALIVPLVSDSLKESTELFLAEISPADDTTELGELSRAAVIVVDDD</sequence>
<protein>
    <recommendedName>
        <fullName evidence="9">Protein kinase domain-containing protein</fullName>
    </recommendedName>
</protein>
<evidence type="ECO:0000256" key="4">
    <source>
        <dbReference type="ARBA" id="ARBA00022741"/>
    </source>
</evidence>
<dbReference type="AlphaFoldDB" id="A0A841HRC7"/>
<keyword evidence="1" id="KW-0808">Transferase</keyword>
<name>A0A841HRC7_9GAMM</name>
<proteinExistence type="predicted"/>
<dbReference type="Pfam" id="PF03160">
    <property type="entry name" value="Calx-beta"/>
    <property type="match status" value="1"/>
</dbReference>
<dbReference type="InterPro" id="IPR011009">
    <property type="entry name" value="Kinase-like_dom_sf"/>
</dbReference>
<dbReference type="SUPFAM" id="SSF56112">
    <property type="entry name" value="Protein kinase-like (PK-like)"/>
    <property type="match status" value="1"/>
</dbReference>
<dbReference type="Gene3D" id="3.30.200.20">
    <property type="entry name" value="Phosphorylase Kinase, domain 1"/>
    <property type="match status" value="1"/>
</dbReference>
<dbReference type="GO" id="GO:0007154">
    <property type="term" value="P:cell communication"/>
    <property type="evidence" value="ECO:0007669"/>
    <property type="project" value="InterPro"/>
</dbReference>
<keyword evidence="3" id="KW-0677">Repeat</keyword>
<keyword evidence="5" id="KW-0418">Kinase</keyword>
<dbReference type="Gene3D" id="1.10.510.10">
    <property type="entry name" value="Transferase(Phosphotransferase) domain 1"/>
    <property type="match status" value="1"/>
</dbReference>
<evidence type="ECO:0000256" key="5">
    <source>
        <dbReference type="ARBA" id="ARBA00022777"/>
    </source>
</evidence>
<dbReference type="SMART" id="SM00237">
    <property type="entry name" value="Calx_beta"/>
    <property type="match status" value="1"/>
</dbReference>
<feature type="region of interest" description="Disordered" evidence="8">
    <location>
        <begin position="137"/>
        <end position="158"/>
    </location>
</feature>
<dbReference type="RefSeq" id="WP_184334048.1">
    <property type="nucleotide sequence ID" value="NZ_JACHHZ010000004.1"/>
</dbReference>
<evidence type="ECO:0000259" key="9">
    <source>
        <dbReference type="PROSITE" id="PS50011"/>
    </source>
</evidence>
<evidence type="ECO:0000256" key="3">
    <source>
        <dbReference type="ARBA" id="ARBA00022737"/>
    </source>
</evidence>
<keyword evidence="6" id="KW-0106">Calcium</keyword>